<accession>A0A6I4NI39</accession>
<organism evidence="1 2">
    <name type="scientific">Flavobacterium hydrocarbonoxydans</name>
    <dbReference type="NCBI Taxonomy" id="2683249"/>
    <lineage>
        <taxon>Bacteria</taxon>
        <taxon>Pseudomonadati</taxon>
        <taxon>Bacteroidota</taxon>
        <taxon>Flavobacteriia</taxon>
        <taxon>Flavobacteriales</taxon>
        <taxon>Flavobacteriaceae</taxon>
        <taxon>Flavobacterium</taxon>
    </lineage>
</organism>
<gene>
    <name evidence="1" type="ORF">GON26_07435</name>
</gene>
<evidence type="ECO:0000313" key="2">
    <source>
        <dbReference type="Proteomes" id="UP000471501"/>
    </source>
</evidence>
<reference evidence="1 2" key="1">
    <citation type="submission" date="2019-12" db="EMBL/GenBank/DDBJ databases">
        <authorList>
            <person name="Kim Y.S."/>
        </authorList>
    </citation>
    <scope>NUCLEOTIDE SEQUENCE [LARGE SCALE GENOMIC DNA]</scope>
    <source>
        <strain evidence="1 2">GA093</strain>
    </source>
</reference>
<keyword evidence="2" id="KW-1185">Reference proteome</keyword>
<evidence type="ECO:0000313" key="1">
    <source>
        <dbReference type="EMBL" id="MWB94190.1"/>
    </source>
</evidence>
<dbReference type="EMBL" id="WSTB01000003">
    <property type="protein sequence ID" value="MWB94190.1"/>
    <property type="molecule type" value="Genomic_DNA"/>
</dbReference>
<dbReference type="AlphaFoldDB" id="A0A6I4NI39"/>
<dbReference type="RefSeq" id="WP_160374129.1">
    <property type="nucleotide sequence ID" value="NZ_WSTB01000003.1"/>
</dbReference>
<sequence length="173" mass="20203">MGYFWSMGISFKNIELAEQANSNIGNLILSDNTFVALKKHIVFNAKLKTHVLTIYPEGMEFGDGKKLFSHPFFQDIKVQLNDIVLNLETDFNIAFFEFEAADYLEHDDIVEDILTLGLGEIKMSDPNSPYFEEEYYVAKRYYDGLILSNDEYKKIAVRYPQFKYFKNGYVRLQ</sequence>
<protein>
    <submittedName>
        <fullName evidence="1">Uncharacterized protein</fullName>
    </submittedName>
</protein>
<dbReference type="Proteomes" id="UP000471501">
    <property type="component" value="Unassembled WGS sequence"/>
</dbReference>
<proteinExistence type="predicted"/>
<name>A0A6I4NI39_9FLAO</name>
<comment type="caution">
    <text evidence="1">The sequence shown here is derived from an EMBL/GenBank/DDBJ whole genome shotgun (WGS) entry which is preliminary data.</text>
</comment>